<dbReference type="InterPro" id="IPR015443">
    <property type="entry name" value="Aldose_1-epimerase"/>
</dbReference>
<evidence type="ECO:0000313" key="11">
    <source>
        <dbReference type="EMBL" id="MBB4448608.1"/>
    </source>
</evidence>
<dbReference type="EMBL" id="JACIGW010000007">
    <property type="protein sequence ID" value="MBB4351020.1"/>
    <property type="molecule type" value="Genomic_DNA"/>
</dbReference>
<comment type="similarity">
    <text evidence="2 5">Belongs to the aldose epimerase family.</text>
</comment>
<dbReference type="CDD" id="cd09019">
    <property type="entry name" value="galactose_mutarotase_like"/>
    <property type="match status" value="1"/>
</dbReference>
<dbReference type="GO" id="GO:0004034">
    <property type="term" value="F:aldose 1-epimerase activity"/>
    <property type="evidence" value="ECO:0007669"/>
    <property type="project" value="UniProtKB-EC"/>
</dbReference>
<comment type="catalytic activity">
    <reaction evidence="5">
        <text>alpha-D-glucose = beta-D-glucose</text>
        <dbReference type="Rhea" id="RHEA:10264"/>
        <dbReference type="ChEBI" id="CHEBI:15903"/>
        <dbReference type="ChEBI" id="CHEBI:17925"/>
        <dbReference type="EC" id="5.1.3.3"/>
    </reaction>
</comment>
<evidence type="ECO:0000256" key="7">
    <source>
        <dbReference type="PIRSR" id="PIRSR005096-2"/>
    </source>
</evidence>
<dbReference type="PANTHER" id="PTHR10091:SF49">
    <property type="entry name" value="ALDOSE 1-EPIMERASE"/>
    <property type="match status" value="1"/>
</dbReference>
<evidence type="ECO:0000256" key="1">
    <source>
        <dbReference type="ARBA" id="ARBA00005028"/>
    </source>
</evidence>
<dbReference type="Proteomes" id="UP000520770">
    <property type="component" value="Unassembled WGS sequence"/>
</dbReference>
<comment type="pathway">
    <text evidence="1 5">Carbohydrate metabolism; hexose metabolism.</text>
</comment>
<dbReference type="Proteomes" id="UP000576087">
    <property type="component" value="Unassembled WGS sequence"/>
</dbReference>
<dbReference type="UniPathway" id="UPA00242"/>
<organism evidence="11 14">
    <name type="scientific">Aliirhizobium cellulosilyticum</name>
    <dbReference type="NCBI Taxonomy" id="393664"/>
    <lineage>
        <taxon>Bacteria</taxon>
        <taxon>Pseudomonadati</taxon>
        <taxon>Pseudomonadota</taxon>
        <taxon>Alphaproteobacteria</taxon>
        <taxon>Hyphomicrobiales</taxon>
        <taxon>Rhizobiaceae</taxon>
        <taxon>Aliirhizobium</taxon>
    </lineage>
</organism>
<reference evidence="12 13" key="1">
    <citation type="submission" date="2020-08" db="EMBL/GenBank/DDBJ databases">
        <title>Genomic Encyclopedia of Type Strains, Phase IV (KMG-V): Genome sequencing to study the core and pangenomes of soil and plant-associated prokaryotes.</title>
        <authorList>
            <person name="Whitman W."/>
        </authorList>
    </citation>
    <scope>NUCLEOTIDE SEQUENCE [LARGE SCALE GENOMIC DNA]</scope>
    <source>
        <strain evidence="10 13">SEMIA 444</strain>
        <strain evidence="9 12">SEMIA 448</strain>
        <strain evidence="11 14">SEMIA 452</strain>
    </source>
</reference>
<dbReference type="RefSeq" id="WP_183828598.1">
    <property type="nucleotide sequence ID" value="NZ_JACIGW010000007.1"/>
</dbReference>
<protein>
    <recommendedName>
        <fullName evidence="5">Aldose 1-epimerase</fullName>
        <ecNumber evidence="5">5.1.3.3</ecNumber>
    </recommendedName>
</protein>
<dbReference type="InterPro" id="IPR008183">
    <property type="entry name" value="Aldose_1/G6P_1-epimerase"/>
</dbReference>
<dbReference type="Proteomes" id="UP000524535">
    <property type="component" value="Unassembled WGS sequence"/>
</dbReference>
<evidence type="ECO:0000256" key="4">
    <source>
        <dbReference type="ARBA" id="ARBA00023277"/>
    </source>
</evidence>
<feature type="active site" description="Proton donor" evidence="6">
    <location>
        <position position="175"/>
    </location>
</feature>
<dbReference type="Gene3D" id="2.70.98.10">
    <property type="match status" value="1"/>
</dbReference>
<evidence type="ECO:0000313" key="14">
    <source>
        <dbReference type="Proteomes" id="UP000576087"/>
    </source>
</evidence>
<evidence type="ECO:0000256" key="3">
    <source>
        <dbReference type="ARBA" id="ARBA00023235"/>
    </source>
</evidence>
<feature type="binding site" evidence="7">
    <location>
        <position position="240"/>
    </location>
    <ligand>
        <name>beta-D-galactose</name>
        <dbReference type="ChEBI" id="CHEBI:27667"/>
    </ligand>
</feature>
<evidence type="ECO:0000313" key="12">
    <source>
        <dbReference type="Proteomes" id="UP000520770"/>
    </source>
</evidence>
<comment type="caution">
    <text evidence="11">The sequence shown here is derived from an EMBL/GenBank/DDBJ whole genome shotgun (WGS) entry which is preliminary data.</text>
</comment>
<accession>A0A7W6V275</accession>
<dbReference type="GO" id="GO:0006006">
    <property type="term" value="P:glucose metabolic process"/>
    <property type="evidence" value="ECO:0007669"/>
    <property type="project" value="TreeGrafter"/>
</dbReference>
<feature type="binding site" evidence="8">
    <location>
        <begin position="175"/>
        <end position="177"/>
    </location>
    <ligand>
        <name>beta-D-galactose</name>
        <dbReference type="ChEBI" id="CHEBI:27667"/>
    </ligand>
</feature>
<dbReference type="PIRSF" id="PIRSF005096">
    <property type="entry name" value="GALM"/>
    <property type="match status" value="1"/>
</dbReference>
<keyword evidence="13" id="KW-1185">Reference proteome</keyword>
<feature type="active site" description="Proton acceptor" evidence="6">
    <location>
        <position position="305"/>
    </location>
</feature>
<dbReference type="NCBIfam" id="NF008277">
    <property type="entry name" value="PRK11055.1"/>
    <property type="match status" value="1"/>
</dbReference>
<name>A0A7W6V275_9HYPH</name>
<proteinExistence type="inferred from homology"/>
<evidence type="ECO:0000256" key="8">
    <source>
        <dbReference type="PIRSR" id="PIRSR005096-3"/>
    </source>
</evidence>
<evidence type="ECO:0000256" key="6">
    <source>
        <dbReference type="PIRSR" id="PIRSR005096-1"/>
    </source>
</evidence>
<dbReference type="Pfam" id="PF01263">
    <property type="entry name" value="Aldose_epim"/>
    <property type="match status" value="1"/>
</dbReference>
<evidence type="ECO:0000256" key="5">
    <source>
        <dbReference type="PIRNR" id="PIRNR005096"/>
    </source>
</evidence>
<dbReference type="InterPro" id="IPR011013">
    <property type="entry name" value="Gal_mutarotase_sf_dom"/>
</dbReference>
<dbReference type="InterPro" id="IPR047215">
    <property type="entry name" value="Galactose_mutarotase-like"/>
</dbReference>
<gene>
    <name evidence="10" type="ORF">GGE31_004531</name>
    <name evidence="9" type="ORF">GGE33_004794</name>
    <name evidence="11" type="ORF">GGE35_004454</name>
</gene>
<dbReference type="AlphaFoldDB" id="A0A7W6V275"/>
<sequence length="340" mass="37281">MAGQAFEVFGTTQDGEPVYRVQISGGGLTANVMTWGAVIQDLRLEGHDAPLVLGFDDFASYPAYSPYFGATPGRCANRIGDGKFSIDGRDYQLELNERGVTHLHGGSDGMGKRNWTIVEHQSDRVVLSITDVDGRAGYPGNCTVTATYRLKADGVLSVVYESVSNQPTPANVCQHSYFNLDGREDIFGHEIMIAADRITDVDARLVPTGKLNDLTGSPFDLRQMGPVRRALEDGRQVPFDHNYCLSNERVAKRSVALVRSLYSGVSMEVRTTEPGVQFYAGVMVNVPVPGFDGRRYGNYAGLCLETQVWPDAVNHANFPNAVLRPGEVLRQETDYVFSKS</sequence>
<dbReference type="EC" id="5.1.3.3" evidence="5"/>
<dbReference type="InterPro" id="IPR014718">
    <property type="entry name" value="GH-type_carb-bd"/>
</dbReference>
<evidence type="ECO:0000313" key="13">
    <source>
        <dbReference type="Proteomes" id="UP000524535"/>
    </source>
</evidence>
<dbReference type="PANTHER" id="PTHR10091">
    <property type="entry name" value="ALDOSE-1-EPIMERASE"/>
    <property type="match status" value="1"/>
</dbReference>
<keyword evidence="3 5" id="KW-0413">Isomerase</keyword>
<keyword evidence="4 5" id="KW-0119">Carbohydrate metabolism</keyword>
<dbReference type="GO" id="GO:0030246">
    <property type="term" value="F:carbohydrate binding"/>
    <property type="evidence" value="ECO:0007669"/>
    <property type="project" value="InterPro"/>
</dbReference>
<evidence type="ECO:0000313" key="9">
    <source>
        <dbReference type="EMBL" id="MBB4351020.1"/>
    </source>
</evidence>
<dbReference type="EMBL" id="JACIHM010000008">
    <property type="protein sequence ID" value="MBB4448608.1"/>
    <property type="molecule type" value="Genomic_DNA"/>
</dbReference>
<evidence type="ECO:0000256" key="2">
    <source>
        <dbReference type="ARBA" id="ARBA00006206"/>
    </source>
</evidence>
<dbReference type="EMBL" id="JACIGY010000008">
    <property type="protein sequence ID" value="MBB4413993.1"/>
    <property type="molecule type" value="Genomic_DNA"/>
</dbReference>
<dbReference type="GO" id="GO:0033499">
    <property type="term" value="P:galactose catabolic process via UDP-galactose, Leloir pathway"/>
    <property type="evidence" value="ECO:0007669"/>
    <property type="project" value="TreeGrafter"/>
</dbReference>
<dbReference type="SUPFAM" id="SSF74650">
    <property type="entry name" value="Galactose mutarotase-like"/>
    <property type="match status" value="1"/>
</dbReference>
<evidence type="ECO:0000313" key="10">
    <source>
        <dbReference type="EMBL" id="MBB4413993.1"/>
    </source>
</evidence>
<feature type="binding site" evidence="8">
    <location>
        <begin position="77"/>
        <end position="78"/>
    </location>
    <ligand>
        <name>beta-D-galactose</name>
        <dbReference type="ChEBI" id="CHEBI:27667"/>
    </ligand>
</feature>